<evidence type="ECO:0000313" key="14">
    <source>
        <dbReference type="Proteomes" id="UP000790347"/>
    </source>
</evidence>
<evidence type="ECO:0000256" key="9">
    <source>
        <dbReference type="RuleBase" id="RU003983"/>
    </source>
</evidence>
<feature type="domain" description="Peptidase M48" evidence="11">
    <location>
        <begin position="186"/>
        <end position="387"/>
    </location>
</feature>
<protein>
    <recommendedName>
        <fullName evidence="7">Metalloendopeptidase OMA1, mitochondrial</fullName>
    </recommendedName>
    <alternativeName>
        <fullName evidence="8">Overlapping with the m-AAA protease 1 homolog</fullName>
    </alternativeName>
</protein>
<dbReference type="GO" id="GO:0006515">
    <property type="term" value="P:protein quality control for misfolded or incompletely synthesized proteins"/>
    <property type="evidence" value="ECO:0007669"/>
    <property type="project" value="TreeGrafter"/>
</dbReference>
<evidence type="ECO:0000313" key="13">
    <source>
        <dbReference type="EMBL" id="KAH9505870.1"/>
    </source>
</evidence>
<gene>
    <name evidence="13" type="primary">OMA1_1</name>
    <name evidence="13" type="ORF">DERF_010641</name>
    <name evidence="12" type="ORF">HUG17_9711</name>
</gene>
<keyword evidence="2" id="KW-0479">Metal-binding</keyword>
<proteinExistence type="inferred from homology"/>
<dbReference type="GO" id="GO:0005743">
    <property type="term" value="C:mitochondrial inner membrane"/>
    <property type="evidence" value="ECO:0007669"/>
    <property type="project" value="TreeGrafter"/>
</dbReference>
<dbReference type="PANTHER" id="PTHR22726:SF1">
    <property type="entry name" value="METALLOENDOPEPTIDASE OMA1, MITOCHONDRIAL"/>
    <property type="match status" value="1"/>
</dbReference>
<dbReference type="GO" id="GO:0046872">
    <property type="term" value="F:metal ion binding"/>
    <property type="evidence" value="ECO:0007669"/>
    <property type="project" value="UniProtKB-KW"/>
</dbReference>
<reference evidence="12" key="2">
    <citation type="submission" date="2020-06" db="EMBL/GenBank/DDBJ databases">
        <authorList>
            <person name="Ji K."/>
            <person name="Li J."/>
        </authorList>
    </citation>
    <scope>NUCLEOTIDE SEQUENCE</scope>
    <source>
        <strain evidence="12">JKM2019</strain>
        <tissue evidence="12">Whole body</tissue>
    </source>
</reference>
<keyword evidence="5 9" id="KW-0482">Metalloprotease</keyword>
<dbReference type="InterPro" id="IPR051156">
    <property type="entry name" value="Mito/Outer_Membr_Metalloprot"/>
</dbReference>
<keyword evidence="10" id="KW-0472">Membrane</keyword>
<evidence type="ECO:0000256" key="5">
    <source>
        <dbReference type="ARBA" id="ARBA00023049"/>
    </source>
</evidence>
<evidence type="ECO:0000256" key="3">
    <source>
        <dbReference type="ARBA" id="ARBA00022801"/>
    </source>
</evidence>
<accession>A0A922KYC7</accession>
<sequence>MLTNRILCCSRLFFQSNVLIFCTRQRSFSTILSWNRISKNNRFKIIQNRLIRYENKSYLLLPKCSIHTTPRRYNPIISVIARQVLKVATMFTARAIRKWYQNLPKERRKIVFAWLAKHKLKFLSLFILLSLSLLYYYESHLQETPITQRKRFIAFTPEQFRLLNRIELETKLNEFSNRLLPGDHSTTRRVAKVVKQLIEANRDIKHIDEHDWTVSVIDDPKIMNAFVLPSGNIFVFSGLLSFCDNDHQLGIILAHEISHAILAHGIELASHAHIVDLLFIGLLGFVWMFFPTDTIAAIGSFISKLVMNIMMETPYSKMLETEADEVGINLAAKSCFDIREASVFWSKMAFMEQSSMMEMFGQPESPVNLDFLNTHPSHKERSKNLDRLVDDAIICRSKSGCPPLPNMDPRIRARISDQQKMNETFRKELQGIFHIKDLE</sequence>
<comment type="cofactor">
    <cofactor evidence="9">
        <name>Zn(2+)</name>
        <dbReference type="ChEBI" id="CHEBI:29105"/>
    </cofactor>
    <text evidence="9">Binds 1 zinc ion per subunit.</text>
</comment>
<dbReference type="InterPro" id="IPR001915">
    <property type="entry name" value="Peptidase_M48"/>
</dbReference>
<dbReference type="CDD" id="cd07331">
    <property type="entry name" value="M48C_Oma1_like"/>
    <property type="match status" value="1"/>
</dbReference>
<evidence type="ECO:0000259" key="11">
    <source>
        <dbReference type="Pfam" id="PF01435"/>
    </source>
</evidence>
<evidence type="ECO:0000256" key="1">
    <source>
        <dbReference type="ARBA" id="ARBA00022670"/>
    </source>
</evidence>
<dbReference type="GO" id="GO:0034982">
    <property type="term" value="P:mitochondrial protein processing"/>
    <property type="evidence" value="ECO:0007669"/>
    <property type="project" value="TreeGrafter"/>
</dbReference>
<reference evidence="13" key="1">
    <citation type="submission" date="2013-05" db="EMBL/GenBank/DDBJ databases">
        <authorList>
            <person name="Yim A.K.Y."/>
            <person name="Chan T.F."/>
            <person name="Ji K.M."/>
            <person name="Liu X.Y."/>
            <person name="Zhou J.W."/>
            <person name="Li R.Q."/>
            <person name="Yang K.Y."/>
            <person name="Li J."/>
            <person name="Li M."/>
            <person name="Law P.T.W."/>
            <person name="Wu Y.L."/>
            <person name="Cai Z.L."/>
            <person name="Qin H."/>
            <person name="Bao Y."/>
            <person name="Leung R.K.K."/>
            <person name="Ng P.K.S."/>
            <person name="Zou J."/>
            <person name="Zhong X.J."/>
            <person name="Ran P.X."/>
            <person name="Zhong N.S."/>
            <person name="Liu Z.G."/>
            <person name="Tsui S.K.W."/>
        </authorList>
    </citation>
    <scope>NUCLEOTIDE SEQUENCE</scope>
    <source>
        <strain evidence="13">Derf</strain>
        <tissue evidence="13">Whole organism</tissue>
    </source>
</reference>
<dbReference type="Proteomes" id="UP000828236">
    <property type="component" value="Unassembled WGS sequence"/>
</dbReference>
<evidence type="ECO:0000256" key="8">
    <source>
        <dbReference type="ARBA" id="ARBA00042978"/>
    </source>
</evidence>
<evidence type="ECO:0000256" key="10">
    <source>
        <dbReference type="SAM" id="Phobius"/>
    </source>
</evidence>
<organism evidence="13 14">
    <name type="scientific">Dermatophagoides farinae</name>
    <name type="common">American house dust mite</name>
    <dbReference type="NCBI Taxonomy" id="6954"/>
    <lineage>
        <taxon>Eukaryota</taxon>
        <taxon>Metazoa</taxon>
        <taxon>Ecdysozoa</taxon>
        <taxon>Arthropoda</taxon>
        <taxon>Chelicerata</taxon>
        <taxon>Arachnida</taxon>
        <taxon>Acari</taxon>
        <taxon>Acariformes</taxon>
        <taxon>Sarcoptiformes</taxon>
        <taxon>Astigmata</taxon>
        <taxon>Psoroptidia</taxon>
        <taxon>Analgoidea</taxon>
        <taxon>Pyroglyphidae</taxon>
        <taxon>Dermatophagoidinae</taxon>
        <taxon>Dermatophagoides</taxon>
    </lineage>
</organism>
<keyword evidence="10" id="KW-0812">Transmembrane</keyword>
<dbReference type="OrthoDB" id="7464992at2759"/>
<dbReference type="Gene3D" id="3.30.2010.10">
    <property type="entry name" value="Metalloproteases ('zincins'), catalytic domain"/>
    <property type="match status" value="1"/>
</dbReference>
<keyword evidence="3 9" id="KW-0378">Hydrolase</keyword>
<evidence type="ECO:0000256" key="6">
    <source>
        <dbReference type="ARBA" id="ARBA00038233"/>
    </source>
</evidence>
<evidence type="ECO:0000313" key="12">
    <source>
        <dbReference type="EMBL" id="KAH7643020.1"/>
    </source>
</evidence>
<dbReference type="GO" id="GO:0004222">
    <property type="term" value="F:metalloendopeptidase activity"/>
    <property type="evidence" value="ECO:0007669"/>
    <property type="project" value="InterPro"/>
</dbReference>
<dbReference type="Proteomes" id="UP000790347">
    <property type="component" value="Unassembled WGS sequence"/>
</dbReference>
<reference evidence="12" key="3">
    <citation type="journal article" date="2021" name="World Allergy Organ. J.">
        <title>Chromosome-level assembly of Dermatophagoides farinae genome and transcriptome reveals two novel allergens Der f 37 and Der f 39.</title>
        <authorList>
            <person name="Chen J."/>
            <person name="Cai Z."/>
            <person name="Fan D."/>
            <person name="Hu J."/>
            <person name="Hou Y."/>
            <person name="He Y."/>
            <person name="Zhang Z."/>
            <person name="Zhao Z."/>
            <person name="Gao P."/>
            <person name="Hu W."/>
            <person name="Sun J."/>
            <person name="Li J."/>
            <person name="Ji K."/>
        </authorList>
    </citation>
    <scope>NUCLEOTIDE SEQUENCE</scope>
    <source>
        <strain evidence="12">JKM2019</strain>
    </source>
</reference>
<dbReference type="Pfam" id="PF01435">
    <property type="entry name" value="Peptidase_M48"/>
    <property type="match status" value="1"/>
</dbReference>
<dbReference type="EMBL" id="SDOV01000003">
    <property type="protein sequence ID" value="KAH7643020.1"/>
    <property type="molecule type" value="Genomic_DNA"/>
</dbReference>
<dbReference type="AlphaFoldDB" id="A0A922KYC7"/>
<dbReference type="EMBL" id="ASGP02000005">
    <property type="protein sequence ID" value="KAH9505870.1"/>
    <property type="molecule type" value="Genomic_DNA"/>
</dbReference>
<feature type="transmembrane region" description="Helical" evidence="10">
    <location>
        <begin position="277"/>
        <end position="302"/>
    </location>
</feature>
<reference evidence="13" key="4">
    <citation type="journal article" date="2022" name="Res Sq">
        <title>Comparative Genomics Reveals Insights into the Divergent Evolution of Astigmatic Mites and Household Pest Adaptations.</title>
        <authorList>
            <person name="Xiong Q."/>
            <person name="Wan A.T.-Y."/>
            <person name="Liu X.-Y."/>
            <person name="Fung C.S.-H."/>
            <person name="Xiao X."/>
            <person name="Malainual N."/>
            <person name="Hou J."/>
            <person name="Wang L."/>
            <person name="Wang M."/>
            <person name="Yang K."/>
            <person name="Cui Y."/>
            <person name="Leung E."/>
            <person name="Nong W."/>
            <person name="Shin S.-K."/>
            <person name="Au S."/>
            <person name="Jeong K.Y."/>
            <person name="Chew F.T."/>
            <person name="Hui J."/>
            <person name="Leung T.F."/>
            <person name="Tungtrongchitr A."/>
            <person name="Zhong N."/>
            <person name="Liu Z."/>
            <person name="Tsui S."/>
        </authorList>
    </citation>
    <scope>NUCLEOTIDE SEQUENCE</scope>
    <source>
        <strain evidence="13">Derf</strain>
        <tissue evidence="13">Whole organism</tissue>
    </source>
</reference>
<keyword evidence="10" id="KW-1133">Transmembrane helix</keyword>
<dbReference type="PANTHER" id="PTHR22726">
    <property type="entry name" value="METALLOENDOPEPTIDASE OMA1"/>
    <property type="match status" value="1"/>
</dbReference>
<evidence type="ECO:0000256" key="4">
    <source>
        <dbReference type="ARBA" id="ARBA00022833"/>
    </source>
</evidence>
<comment type="caution">
    <text evidence="13">The sequence shown here is derived from an EMBL/GenBank/DDBJ whole genome shotgun (WGS) entry which is preliminary data.</text>
</comment>
<keyword evidence="4 9" id="KW-0862">Zinc</keyword>
<evidence type="ECO:0000256" key="7">
    <source>
        <dbReference type="ARBA" id="ARBA00040360"/>
    </source>
</evidence>
<evidence type="ECO:0000256" key="2">
    <source>
        <dbReference type="ARBA" id="ARBA00022723"/>
    </source>
</evidence>
<keyword evidence="1 9" id="KW-0645">Protease</keyword>
<keyword evidence="14" id="KW-1185">Reference proteome</keyword>
<comment type="similarity">
    <text evidence="6 9">Belongs to the peptidase M48 family.</text>
</comment>
<name>A0A922KYC7_DERFA</name>